<accession>A0ABD1YZ00</accession>
<proteinExistence type="predicted"/>
<dbReference type="Proteomes" id="UP001605036">
    <property type="component" value="Unassembled WGS sequence"/>
</dbReference>
<reference evidence="1 2" key="1">
    <citation type="submission" date="2024-09" db="EMBL/GenBank/DDBJ databases">
        <title>Chromosome-scale assembly of Riccia fluitans.</title>
        <authorList>
            <person name="Paukszto L."/>
            <person name="Sawicki J."/>
            <person name="Karawczyk K."/>
            <person name="Piernik-Szablinska J."/>
            <person name="Szczecinska M."/>
            <person name="Mazdziarz M."/>
        </authorList>
    </citation>
    <scope>NUCLEOTIDE SEQUENCE [LARGE SCALE GENOMIC DNA]</scope>
    <source>
        <strain evidence="1">Rf_01</strain>
        <tissue evidence="1">Aerial parts of the thallus</tissue>
    </source>
</reference>
<dbReference type="EMBL" id="JBHFFA010000003">
    <property type="protein sequence ID" value="KAL2635981.1"/>
    <property type="molecule type" value="Genomic_DNA"/>
</dbReference>
<evidence type="ECO:0000313" key="2">
    <source>
        <dbReference type="Proteomes" id="UP001605036"/>
    </source>
</evidence>
<protein>
    <submittedName>
        <fullName evidence="1">Uncharacterized protein</fullName>
    </submittedName>
</protein>
<evidence type="ECO:0000313" key="1">
    <source>
        <dbReference type="EMBL" id="KAL2635981.1"/>
    </source>
</evidence>
<sequence>MLDEHDMMWQAFKIKEVDPAGCPLGRRARPYEHSYGDMGRCEYELFPNRNGEKPMQILLLLMAARPLLDLSPSLGDL</sequence>
<keyword evidence="2" id="KW-1185">Reference proteome</keyword>
<gene>
    <name evidence="1" type="ORF">R1flu_007460</name>
</gene>
<comment type="caution">
    <text evidence="1">The sequence shown here is derived from an EMBL/GenBank/DDBJ whole genome shotgun (WGS) entry which is preliminary data.</text>
</comment>
<organism evidence="1 2">
    <name type="scientific">Riccia fluitans</name>
    <dbReference type="NCBI Taxonomy" id="41844"/>
    <lineage>
        <taxon>Eukaryota</taxon>
        <taxon>Viridiplantae</taxon>
        <taxon>Streptophyta</taxon>
        <taxon>Embryophyta</taxon>
        <taxon>Marchantiophyta</taxon>
        <taxon>Marchantiopsida</taxon>
        <taxon>Marchantiidae</taxon>
        <taxon>Marchantiales</taxon>
        <taxon>Ricciaceae</taxon>
        <taxon>Riccia</taxon>
    </lineage>
</organism>
<name>A0ABD1YZ00_9MARC</name>
<dbReference type="AlphaFoldDB" id="A0ABD1YZ00"/>